<name>A0ABS7X649_9GAMM</name>
<dbReference type="SUPFAM" id="SSF52540">
    <property type="entry name" value="P-loop containing nucleoside triphosphate hydrolases"/>
    <property type="match status" value="1"/>
</dbReference>
<dbReference type="InterPro" id="IPR027417">
    <property type="entry name" value="P-loop_NTPase"/>
</dbReference>
<sequence>MAVNSVFITATDTDAGKTFISSLLLQGFSRLNIPALGVKPLAAGADKQGQNSDALLLQQYSGIALPYVQINPICYQAPVAPHLAAFNEKRHIDEKVLNNALANWQSLDAERLLIEGAGGWLLPIDDKRCLADWVAEHNLPVLLVVGMKLGCLNHAMLTVREIERSGCKLLGWVANCIDPEMALLEQNIADLRQRITAPCLGVVPFAPEQNRLNELAVQLAQSLAAQLS</sequence>
<dbReference type="Pfam" id="PF13500">
    <property type="entry name" value="AAA_26"/>
    <property type="match status" value="1"/>
</dbReference>
<dbReference type="NCBIfam" id="TIGR00347">
    <property type="entry name" value="bioD"/>
    <property type="match status" value="1"/>
</dbReference>
<comment type="caution">
    <text evidence="2">Lacks conserved residue(s) required for the propagation of feature annotation.</text>
</comment>
<keyword evidence="2" id="KW-0963">Cytoplasm</keyword>
<feature type="binding site" evidence="2">
    <location>
        <begin position="175"/>
        <end position="176"/>
    </location>
    <ligand>
        <name>ATP</name>
        <dbReference type="ChEBI" id="CHEBI:30616"/>
    </ligand>
</feature>
<comment type="caution">
    <text evidence="3">The sequence shown here is derived from an EMBL/GenBank/DDBJ whole genome shotgun (WGS) entry which is preliminary data.</text>
</comment>
<evidence type="ECO:0000313" key="3">
    <source>
        <dbReference type="EMBL" id="MBZ9611017.1"/>
    </source>
</evidence>
<reference evidence="3 4" key="1">
    <citation type="submission" date="2020-12" db="EMBL/GenBank/DDBJ databases">
        <authorList>
            <person name="Ruan W."/>
            <person name="Khan S.A."/>
            <person name="Jeon C.O."/>
        </authorList>
    </citation>
    <scope>NUCLEOTIDE SEQUENCE [LARGE SCALE GENOMIC DNA]</scope>
    <source>
        <strain evidence="3 4">MA-13</strain>
    </source>
</reference>
<evidence type="ECO:0000313" key="4">
    <source>
        <dbReference type="Proteomes" id="UP000663814"/>
    </source>
</evidence>
<comment type="catalytic activity">
    <reaction evidence="2">
        <text>(7R,8S)-7,8-diammoniononanoate + CO2 + ATP = (4R,5S)-dethiobiotin + ADP + phosphate + 3 H(+)</text>
        <dbReference type="Rhea" id="RHEA:15805"/>
        <dbReference type="ChEBI" id="CHEBI:15378"/>
        <dbReference type="ChEBI" id="CHEBI:16526"/>
        <dbReference type="ChEBI" id="CHEBI:30616"/>
        <dbReference type="ChEBI" id="CHEBI:43474"/>
        <dbReference type="ChEBI" id="CHEBI:149469"/>
        <dbReference type="ChEBI" id="CHEBI:149473"/>
        <dbReference type="ChEBI" id="CHEBI:456216"/>
        <dbReference type="EC" id="6.3.3.3"/>
    </reaction>
</comment>
<dbReference type="Gene3D" id="3.40.50.300">
    <property type="entry name" value="P-loop containing nucleotide triphosphate hydrolases"/>
    <property type="match status" value="1"/>
</dbReference>
<comment type="subcellular location">
    <subcellularLocation>
        <location evidence="2">Cytoplasm</location>
    </subcellularLocation>
</comment>
<dbReference type="RefSeq" id="WP_205310418.1">
    <property type="nucleotide sequence ID" value="NZ_JAERPS020000001.1"/>
</dbReference>
<reference evidence="3 4" key="2">
    <citation type="submission" date="2021-08" db="EMBL/GenBank/DDBJ databases">
        <title>Rheinheimera aquimaris sp. nov., isolated from seawater of the East Sea in Korea.</title>
        <authorList>
            <person name="Kim K.H."/>
            <person name="Wenting R."/>
            <person name="Kim K.R."/>
            <person name="Jeon C.O."/>
        </authorList>
    </citation>
    <scope>NUCLEOTIDE SEQUENCE [LARGE SCALE GENOMIC DNA]</scope>
    <source>
        <strain evidence="3 4">MA-13</strain>
    </source>
</reference>
<dbReference type="EMBL" id="JAERPS020000001">
    <property type="protein sequence ID" value="MBZ9611017.1"/>
    <property type="molecule type" value="Genomic_DNA"/>
</dbReference>
<keyword evidence="2" id="KW-0479">Metal-binding</keyword>
<feature type="binding site" evidence="2">
    <location>
        <position position="53"/>
    </location>
    <ligand>
        <name>ATP</name>
        <dbReference type="ChEBI" id="CHEBI:30616"/>
    </ligand>
</feature>
<comment type="function">
    <text evidence="2">Catalyzes a mechanistically unusual reaction, the ATP-dependent insertion of CO2 between the N7 and N8 nitrogen atoms of 7,8-diaminopelargonic acid (DAPA, also called 7,8-diammoniononanoate) to form a ureido ring.</text>
</comment>
<keyword evidence="2" id="KW-0547">Nucleotide-binding</keyword>
<dbReference type="CDD" id="cd03109">
    <property type="entry name" value="DTBS"/>
    <property type="match status" value="1"/>
</dbReference>
<feature type="binding site" evidence="2">
    <location>
        <position position="53"/>
    </location>
    <ligand>
        <name>Mg(2+)</name>
        <dbReference type="ChEBI" id="CHEBI:18420"/>
    </ligand>
</feature>
<feature type="binding site" evidence="2">
    <location>
        <begin position="115"/>
        <end position="118"/>
    </location>
    <ligand>
        <name>ATP</name>
        <dbReference type="ChEBI" id="CHEBI:30616"/>
    </ligand>
</feature>
<dbReference type="PANTHER" id="PTHR43210">
    <property type="entry name" value="DETHIOBIOTIN SYNTHETASE"/>
    <property type="match status" value="1"/>
</dbReference>
<comment type="cofactor">
    <cofactor evidence="2">
        <name>Mg(2+)</name>
        <dbReference type="ChEBI" id="CHEBI:18420"/>
    </cofactor>
</comment>
<comment type="subunit">
    <text evidence="2">Homodimer.</text>
</comment>
<proteinExistence type="inferred from homology"/>
<dbReference type="PANTHER" id="PTHR43210:SF5">
    <property type="entry name" value="DETHIOBIOTIN SYNTHETASE"/>
    <property type="match status" value="1"/>
</dbReference>
<dbReference type="GO" id="GO:0004141">
    <property type="term" value="F:dethiobiotin synthase activity"/>
    <property type="evidence" value="ECO:0007669"/>
    <property type="project" value="UniProtKB-EC"/>
</dbReference>
<keyword evidence="1 2" id="KW-0093">Biotin biosynthesis</keyword>
<organism evidence="3 4">
    <name type="scientific">Rheinheimera maricola</name>
    <dbReference type="NCBI Taxonomy" id="2793282"/>
    <lineage>
        <taxon>Bacteria</taxon>
        <taxon>Pseudomonadati</taxon>
        <taxon>Pseudomonadota</taxon>
        <taxon>Gammaproteobacteria</taxon>
        <taxon>Chromatiales</taxon>
        <taxon>Chromatiaceae</taxon>
        <taxon>Rheinheimera</taxon>
    </lineage>
</organism>
<dbReference type="PIRSF" id="PIRSF006755">
    <property type="entry name" value="DTB_synth"/>
    <property type="match status" value="1"/>
</dbReference>
<comment type="similarity">
    <text evidence="2">Belongs to the dethiobiotin synthetase family.</text>
</comment>
<evidence type="ECO:0000256" key="1">
    <source>
        <dbReference type="ARBA" id="ARBA00022756"/>
    </source>
</evidence>
<evidence type="ECO:0000256" key="2">
    <source>
        <dbReference type="HAMAP-Rule" id="MF_00336"/>
    </source>
</evidence>
<keyword evidence="4" id="KW-1185">Reference proteome</keyword>
<feature type="binding site" evidence="2">
    <location>
        <position position="18"/>
    </location>
    <ligand>
        <name>Mg(2+)</name>
        <dbReference type="ChEBI" id="CHEBI:18420"/>
    </ligand>
</feature>
<dbReference type="InterPro" id="IPR004472">
    <property type="entry name" value="DTB_synth_BioD"/>
</dbReference>
<feature type="binding site" evidence="2">
    <location>
        <begin position="14"/>
        <end position="19"/>
    </location>
    <ligand>
        <name>ATP</name>
        <dbReference type="ChEBI" id="CHEBI:30616"/>
    </ligand>
</feature>
<keyword evidence="2" id="KW-0460">Magnesium</keyword>
<dbReference type="HAMAP" id="MF_00336">
    <property type="entry name" value="BioD"/>
    <property type="match status" value="1"/>
</dbReference>
<protein>
    <recommendedName>
        <fullName evidence="2">ATP-dependent dethiobiotin synthetase BioD</fullName>
        <ecNumber evidence="2">6.3.3.3</ecNumber>
    </recommendedName>
    <alternativeName>
        <fullName evidence="2">DTB synthetase</fullName>
        <shortName evidence="2">DTBS</shortName>
    </alternativeName>
    <alternativeName>
        <fullName evidence="2">Dethiobiotin synthase</fullName>
    </alternativeName>
</protein>
<gene>
    <name evidence="2 3" type="primary">bioD</name>
    <name evidence="3" type="ORF">I4W93_005370</name>
</gene>
<comment type="pathway">
    <text evidence="2">Cofactor biosynthesis; biotin biosynthesis; biotin from 7,8-diaminononanoate: step 1/2.</text>
</comment>
<keyword evidence="2 3" id="KW-0436">Ligase</keyword>
<feature type="active site" evidence="2">
    <location>
        <position position="39"/>
    </location>
</feature>
<dbReference type="EC" id="6.3.3.3" evidence="2"/>
<feature type="binding site" evidence="2">
    <location>
        <position position="115"/>
    </location>
    <ligand>
        <name>Mg(2+)</name>
        <dbReference type="ChEBI" id="CHEBI:18420"/>
    </ligand>
</feature>
<dbReference type="Proteomes" id="UP000663814">
    <property type="component" value="Unassembled WGS sequence"/>
</dbReference>
<keyword evidence="2" id="KW-0067">ATP-binding</keyword>
<accession>A0ABS7X649</accession>